<evidence type="ECO:0000313" key="2">
    <source>
        <dbReference type="EMBL" id="KAJ1143397.1"/>
    </source>
</evidence>
<organism evidence="2 3">
    <name type="scientific">Pleurodeles waltl</name>
    <name type="common">Iberian ribbed newt</name>
    <dbReference type="NCBI Taxonomy" id="8319"/>
    <lineage>
        <taxon>Eukaryota</taxon>
        <taxon>Metazoa</taxon>
        <taxon>Chordata</taxon>
        <taxon>Craniata</taxon>
        <taxon>Vertebrata</taxon>
        <taxon>Euteleostomi</taxon>
        <taxon>Amphibia</taxon>
        <taxon>Batrachia</taxon>
        <taxon>Caudata</taxon>
        <taxon>Salamandroidea</taxon>
        <taxon>Salamandridae</taxon>
        <taxon>Pleurodelinae</taxon>
        <taxon>Pleurodeles</taxon>
    </lineage>
</organism>
<keyword evidence="3" id="KW-1185">Reference proteome</keyword>
<keyword evidence="1" id="KW-0175">Coiled coil</keyword>
<proteinExistence type="predicted"/>
<evidence type="ECO:0000256" key="1">
    <source>
        <dbReference type="SAM" id="Coils"/>
    </source>
</evidence>
<dbReference type="Gene3D" id="1.20.5.170">
    <property type="match status" value="1"/>
</dbReference>
<dbReference type="EMBL" id="JANPWB010000010">
    <property type="protein sequence ID" value="KAJ1143397.1"/>
    <property type="molecule type" value="Genomic_DNA"/>
</dbReference>
<feature type="coiled-coil region" evidence="1">
    <location>
        <begin position="38"/>
        <end position="93"/>
    </location>
</feature>
<protein>
    <submittedName>
        <fullName evidence="2">Uncharacterized protein</fullName>
    </submittedName>
</protein>
<dbReference type="Proteomes" id="UP001066276">
    <property type="component" value="Chromosome 6"/>
</dbReference>
<accession>A0AAV7QSB9</accession>
<name>A0AAV7QSB9_PLEWA</name>
<comment type="caution">
    <text evidence="2">The sequence shown here is derived from an EMBL/GenBank/DDBJ whole genome shotgun (WGS) entry which is preliminary data.</text>
</comment>
<evidence type="ECO:0000313" key="3">
    <source>
        <dbReference type="Proteomes" id="UP001066276"/>
    </source>
</evidence>
<dbReference type="AlphaFoldDB" id="A0AAV7QSB9"/>
<reference evidence="2" key="1">
    <citation type="journal article" date="2022" name="bioRxiv">
        <title>Sequencing and chromosome-scale assembly of the giantPleurodeles waltlgenome.</title>
        <authorList>
            <person name="Brown T."/>
            <person name="Elewa A."/>
            <person name="Iarovenko S."/>
            <person name="Subramanian E."/>
            <person name="Araus A.J."/>
            <person name="Petzold A."/>
            <person name="Susuki M."/>
            <person name="Suzuki K.-i.T."/>
            <person name="Hayashi T."/>
            <person name="Toyoda A."/>
            <person name="Oliveira C."/>
            <person name="Osipova E."/>
            <person name="Leigh N.D."/>
            <person name="Simon A."/>
            <person name="Yun M.H."/>
        </authorList>
    </citation>
    <scope>NUCLEOTIDE SEQUENCE</scope>
    <source>
        <strain evidence="2">20211129_DDA</strain>
        <tissue evidence="2">Liver</tissue>
    </source>
</reference>
<gene>
    <name evidence="2" type="ORF">NDU88_009706</name>
</gene>
<sequence>MQSKVPSLEFGMFRQNTMGNGIVKAPKAEDSCTSSSVRDSASGALKKLQETVLLLEEELRRKWEELKEKDERIKQLEKELQAKVSQIEKLQDAIGYNSNPTSPLTSQENKLNSVINQVPNRCGEHTPEVQRRLKAKEGVSAEPTSRKFYCPSTQNFTFELASFRKESR</sequence>